<dbReference type="Pfam" id="PF02263">
    <property type="entry name" value="GBP"/>
    <property type="match status" value="1"/>
</dbReference>
<evidence type="ECO:0000256" key="3">
    <source>
        <dbReference type="ARBA" id="ARBA00022801"/>
    </source>
</evidence>
<evidence type="ECO:0000256" key="8">
    <source>
        <dbReference type="SAM" id="Phobius"/>
    </source>
</evidence>
<organism evidence="10 11">
    <name type="scientific">Pogona vitticeps</name>
    <name type="common">central bearded dragon</name>
    <dbReference type="NCBI Taxonomy" id="103695"/>
    <lineage>
        <taxon>Eukaryota</taxon>
        <taxon>Metazoa</taxon>
        <taxon>Chordata</taxon>
        <taxon>Craniata</taxon>
        <taxon>Vertebrata</taxon>
        <taxon>Euteleostomi</taxon>
        <taxon>Lepidosauria</taxon>
        <taxon>Squamata</taxon>
        <taxon>Bifurcata</taxon>
        <taxon>Unidentata</taxon>
        <taxon>Episquamata</taxon>
        <taxon>Toxicofera</taxon>
        <taxon>Iguania</taxon>
        <taxon>Acrodonta</taxon>
        <taxon>Agamidae</taxon>
        <taxon>Amphibolurinae</taxon>
        <taxon>Pogona</taxon>
    </lineage>
</organism>
<evidence type="ECO:0000256" key="2">
    <source>
        <dbReference type="ARBA" id="ARBA00022741"/>
    </source>
</evidence>
<dbReference type="InterPro" id="IPR030386">
    <property type="entry name" value="G_GB1_RHD3_dom"/>
</dbReference>
<accession>A0ABM5ESS3</accession>
<sequence length="616" mass="70825">MASKTDMPAPVCLIENRQGKLLVCPEALRWLSQIHQPVVVVAIVGLYRTGKSYLMNKLAGKNSGFALGSTVQANTKGIWMWCVPYPDRPDQTLVLLDTEGLGDVEKGDTRNDTWIFALAVLLSSTLVYNSMGTIDQNAMDRLHYVTELTERIKAKAPSGKNAGGLEDSAEFVRFFPTFIWALRDFTLQLELNGRTITEDEYLENALKLKKGDTQEVNLFNLPRKCIRLYFPQRKCFIFDRPTQRKNMHLLEHMKESELDPDFVEQAGQFCRYVYWTSKEKTIPGGHVVTGRLLAKLAESYVESICSGKVPCMENAVLALAEVENSAALGQASARYVELMEKKLTLPTETTQQLLGIHAECEKEALRVFMDRSFKDDTRHFQAKLMKTINEKKEHYCHQNELESRKCCEVVLTSLSQELDNKVQEGIYSRPDGYKCFVADLKKVEERYRQEPRKGIMAEAVLQEYLKKKEDVGRTILQSDKNLTEKEKEMAEAKAKAEAAERERELQKQQMAEQQQKMEDLKRSYEMNRQELEEKMKRERELLLEEQQKMIESKLAEQEALLRGGFEKETRRLNEEIQHLQQENSKIKEPSWLASLVGGLLSVASLFIPPLRLLKRF</sequence>
<evidence type="ECO:0000256" key="5">
    <source>
        <dbReference type="ARBA" id="ARBA00023134"/>
    </source>
</evidence>
<dbReference type="PANTHER" id="PTHR10751">
    <property type="entry name" value="GUANYLATE BINDING PROTEIN"/>
    <property type="match status" value="1"/>
</dbReference>
<dbReference type="Gene3D" id="1.20.1000.10">
    <property type="entry name" value="Guanylate-binding protein, C-terminal domain"/>
    <property type="match status" value="1"/>
</dbReference>
<evidence type="ECO:0000256" key="6">
    <source>
        <dbReference type="PROSITE-ProRule" id="PRU01052"/>
    </source>
</evidence>
<dbReference type="SUPFAM" id="SSF52540">
    <property type="entry name" value="P-loop containing nucleoside triphosphate hydrolases"/>
    <property type="match status" value="1"/>
</dbReference>
<protein>
    <submittedName>
        <fullName evidence="11 12">Guanylate-binding protein 2-like isoform X1</fullName>
    </submittedName>
</protein>
<keyword evidence="1" id="KW-0399">Innate immunity</keyword>
<evidence type="ECO:0000256" key="7">
    <source>
        <dbReference type="SAM" id="Coils"/>
    </source>
</evidence>
<keyword evidence="3" id="KW-0378">Hydrolase</keyword>
<proteinExistence type="inferred from homology"/>
<dbReference type="InterPro" id="IPR015894">
    <property type="entry name" value="Guanylate-bd_N"/>
</dbReference>
<dbReference type="PROSITE" id="PS51715">
    <property type="entry name" value="G_GB1_RHD3"/>
    <property type="match status" value="1"/>
</dbReference>
<keyword evidence="7" id="KW-0175">Coiled coil</keyword>
<evidence type="ECO:0000256" key="4">
    <source>
        <dbReference type="ARBA" id="ARBA00022859"/>
    </source>
</evidence>
<evidence type="ECO:0000256" key="1">
    <source>
        <dbReference type="ARBA" id="ARBA00022588"/>
    </source>
</evidence>
<feature type="transmembrane region" description="Helical" evidence="8">
    <location>
        <begin position="591"/>
        <end position="613"/>
    </location>
</feature>
<dbReference type="Gene3D" id="3.40.50.300">
    <property type="entry name" value="P-loop containing nucleotide triphosphate hydrolases"/>
    <property type="match status" value="1"/>
</dbReference>
<evidence type="ECO:0000313" key="12">
    <source>
        <dbReference type="RefSeq" id="XP_072836204.1"/>
    </source>
</evidence>
<keyword evidence="5" id="KW-0342">GTP-binding</keyword>
<keyword evidence="2" id="KW-0547">Nucleotide-binding</keyword>
<feature type="domain" description="GB1/RHD3-type G" evidence="9">
    <location>
        <begin position="35"/>
        <end position="278"/>
    </location>
</feature>
<reference evidence="11 12" key="1">
    <citation type="submission" date="2025-05" db="UniProtKB">
        <authorList>
            <consortium name="RefSeq"/>
        </authorList>
    </citation>
    <scope>IDENTIFICATION</scope>
</reference>
<dbReference type="CDD" id="cd16269">
    <property type="entry name" value="GBP_C"/>
    <property type="match status" value="1"/>
</dbReference>
<evidence type="ECO:0000259" key="9">
    <source>
        <dbReference type="PROSITE" id="PS51715"/>
    </source>
</evidence>
<dbReference type="InterPro" id="IPR036543">
    <property type="entry name" value="Guanylate-bd_C_sf"/>
</dbReference>
<evidence type="ECO:0000313" key="10">
    <source>
        <dbReference type="Proteomes" id="UP001652642"/>
    </source>
</evidence>
<dbReference type="RefSeq" id="XP_072836204.1">
    <property type="nucleotide sequence ID" value="XM_072980103.1"/>
</dbReference>
<keyword evidence="8" id="KW-1133">Transmembrane helix</keyword>
<gene>
    <name evidence="11 12" type="primary">LOC110071371</name>
</gene>
<feature type="coiled-coil region" evidence="7">
    <location>
        <begin position="475"/>
        <end position="582"/>
    </location>
</feature>
<dbReference type="RefSeq" id="XP_072836203.1">
    <property type="nucleotide sequence ID" value="XM_072980102.1"/>
</dbReference>
<dbReference type="Proteomes" id="UP001652642">
    <property type="component" value="Chromosome 9"/>
</dbReference>
<dbReference type="SUPFAM" id="SSF48340">
    <property type="entry name" value="Interferon-induced guanylate-binding protein 1 (GBP1), C-terminal domain"/>
    <property type="match status" value="1"/>
</dbReference>
<keyword evidence="8" id="KW-0812">Transmembrane</keyword>
<dbReference type="GeneID" id="110071371"/>
<evidence type="ECO:0000313" key="11">
    <source>
        <dbReference type="RefSeq" id="XP_072836203.1"/>
    </source>
</evidence>
<name>A0ABM5ESS3_9SAUR</name>
<comment type="similarity">
    <text evidence="6">Belongs to the TRAFAC class dynamin-like GTPase superfamily. GB1/RHD3 GTPase family.</text>
</comment>
<keyword evidence="10" id="KW-1185">Reference proteome</keyword>
<keyword evidence="8" id="KW-0472">Membrane</keyword>
<dbReference type="CDD" id="cd01851">
    <property type="entry name" value="GBP"/>
    <property type="match status" value="1"/>
</dbReference>
<dbReference type="InterPro" id="IPR037684">
    <property type="entry name" value="GBP_C"/>
</dbReference>
<dbReference type="Pfam" id="PF02841">
    <property type="entry name" value="GBP_C"/>
    <property type="match status" value="1"/>
</dbReference>
<dbReference type="InterPro" id="IPR003191">
    <property type="entry name" value="Guanylate-bd/ATL_C"/>
</dbReference>
<dbReference type="InterPro" id="IPR027417">
    <property type="entry name" value="P-loop_NTPase"/>
</dbReference>
<keyword evidence="4" id="KW-0391">Immunity</keyword>